<comment type="caution">
    <text evidence="1">The sequence shown here is derived from an EMBL/GenBank/DDBJ whole genome shotgun (WGS) entry which is preliminary data.</text>
</comment>
<evidence type="ECO:0000313" key="2">
    <source>
        <dbReference type="Proteomes" id="UP000475862"/>
    </source>
</evidence>
<gene>
    <name evidence="1" type="ORF">AGLY_008795</name>
</gene>
<dbReference type="Proteomes" id="UP000475862">
    <property type="component" value="Unassembled WGS sequence"/>
</dbReference>
<sequence>MLEVSVVKMCLYSVRRNRKWCTLGFYLMFSVSPYLGSNEWLIAIPIYYTLFWNSEYNNCLTIDQSNLCGSESRLEVLNCELKLLNLLFPTFIFCNKSCGLVSPYTLHIKFVIPFFILRSEDIQIMSLSLKSIRALFFIKKSFLIIPATHNGLLSGPDSCTVVGVAVIEGEQLSAVFNLKSVVDSKSLEMCSNMEYCYKVRMARLVIFFLFVFIMSVSKSKEDLGVSPAIMNSIISYFRTLLFNSARLSLPIIPMYRAMEGFKPFIILRTISS</sequence>
<accession>A0A6G0TJS0</accession>
<name>A0A6G0TJS0_APHGL</name>
<keyword evidence="2" id="KW-1185">Reference proteome</keyword>
<dbReference type="EMBL" id="VYZN01000030">
    <property type="protein sequence ID" value="KAE9534059.1"/>
    <property type="molecule type" value="Genomic_DNA"/>
</dbReference>
<protein>
    <submittedName>
        <fullName evidence="1">Uncharacterized protein</fullName>
    </submittedName>
</protein>
<organism evidence="1 2">
    <name type="scientific">Aphis glycines</name>
    <name type="common">Soybean aphid</name>
    <dbReference type="NCBI Taxonomy" id="307491"/>
    <lineage>
        <taxon>Eukaryota</taxon>
        <taxon>Metazoa</taxon>
        <taxon>Ecdysozoa</taxon>
        <taxon>Arthropoda</taxon>
        <taxon>Hexapoda</taxon>
        <taxon>Insecta</taxon>
        <taxon>Pterygota</taxon>
        <taxon>Neoptera</taxon>
        <taxon>Paraneoptera</taxon>
        <taxon>Hemiptera</taxon>
        <taxon>Sternorrhyncha</taxon>
        <taxon>Aphidomorpha</taxon>
        <taxon>Aphidoidea</taxon>
        <taxon>Aphididae</taxon>
        <taxon>Aphidini</taxon>
        <taxon>Aphis</taxon>
        <taxon>Aphis</taxon>
    </lineage>
</organism>
<reference evidence="1 2" key="1">
    <citation type="submission" date="2019-08" db="EMBL/GenBank/DDBJ databases">
        <title>The genome of the soybean aphid Biotype 1, its phylome, world population structure and adaptation to the North American continent.</title>
        <authorList>
            <person name="Giordano R."/>
            <person name="Donthu R.K."/>
            <person name="Hernandez A.G."/>
            <person name="Wright C.L."/>
            <person name="Zimin A.V."/>
        </authorList>
    </citation>
    <scope>NUCLEOTIDE SEQUENCE [LARGE SCALE GENOMIC DNA]</scope>
    <source>
        <tissue evidence="1">Whole aphids</tissue>
    </source>
</reference>
<evidence type="ECO:0000313" key="1">
    <source>
        <dbReference type="EMBL" id="KAE9534059.1"/>
    </source>
</evidence>
<proteinExistence type="predicted"/>
<dbReference type="AlphaFoldDB" id="A0A6G0TJS0"/>